<keyword evidence="1" id="KW-0479">Metal-binding</keyword>
<dbReference type="PROSITE" id="PS51677">
    <property type="entry name" value="NODB"/>
    <property type="match status" value="1"/>
</dbReference>
<dbReference type="Gene3D" id="3.20.20.370">
    <property type="entry name" value="Glycoside hydrolase/deacetylase"/>
    <property type="match status" value="1"/>
</dbReference>
<reference evidence="4 5" key="1">
    <citation type="submission" date="2017-09" db="EMBL/GenBank/DDBJ databases">
        <title>Whole genomes of Flavobacteriaceae.</title>
        <authorList>
            <person name="Stine C."/>
            <person name="Li C."/>
            <person name="Tadesse D."/>
        </authorList>
    </citation>
    <scope>NUCLEOTIDE SEQUENCE [LARGE SCALE GENOMIC DNA]</scope>
    <source>
        <strain evidence="4 5">ATCC 35036</strain>
    </source>
</reference>
<evidence type="ECO:0000313" key="5">
    <source>
        <dbReference type="Proteomes" id="UP000220828"/>
    </source>
</evidence>
<evidence type="ECO:0000313" key="4">
    <source>
        <dbReference type="EMBL" id="PDS21842.1"/>
    </source>
</evidence>
<dbReference type="Pfam" id="PF01522">
    <property type="entry name" value="Polysacc_deac_1"/>
    <property type="match status" value="1"/>
</dbReference>
<feature type="domain" description="NodB homology" evidence="3">
    <location>
        <begin position="28"/>
        <end position="205"/>
    </location>
</feature>
<dbReference type="PANTHER" id="PTHR10587">
    <property type="entry name" value="GLYCOSYL TRANSFERASE-RELATED"/>
    <property type="match status" value="1"/>
</dbReference>
<sequence>MSFFWVKTNRWIKRLLRGWIWDIPNQYNHIFLTFDDGPTPEITPWVLDQLATYNAKATFFCVGKNADLYPEIVSRIIAEGHQIGNHTHNHLNGFKCKTTMYCNDVVQCEQTLPQKTKLFRPPYGKINPFQTHWIQKKGYKIIMWDVLSVDYDACTPPEKCLQNVVQNTESGSIIVFHDSQKAFQNLSIILPKVLEQLSIQGFVFKEILYT</sequence>
<keyword evidence="2" id="KW-0378">Hydrolase</keyword>
<dbReference type="AlphaFoldDB" id="A0A2H3K8B1"/>
<evidence type="ECO:0000259" key="3">
    <source>
        <dbReference type="PROSITE" id="PS51677"/>
    </source>
</evidence>
<accession>A0A2H3K8B1</accession>
<dbReference type="InterPro" id="IPR002509">
    <property type="entry name" value="NODB_dom"/>
</dbReference>
<comment type="caution">
    <text evidence="4">The sequence shown here is derived from an EMBL/GenBank/DDBJ whole genome shotgun (WGS) entry which is preliminary data.</text>
</comment>
<dbReference type="InterPro" id="IPR050248">
    <property type="entry name" value="Polysacc_deacetylase_ArnD"/>
</dbReference>
<dbReference type="SUPFAM" id="SSF88713">
    <property type="entry name" value="Glycoside hydrolase/deacetylase"/>
    <property type="match status" value="1"/>
</dbReference>
<dbReference type="GO" id="GO:0016020">
    <property type="term" value="C:membrane"/>
    <property type="evidence" value="ECO:0007669"/>
    <property type="project" value="TreeGrafter"/>
</dbReference>
<proteinExistence type="predicted"/>
<dbReference type="Proteomes" id="UP000220828">
    <property type="component" value="Unassembled WGS sequence"/>
</dbReference>
<dbReference type="GO" id="GO:0046872">
    <property type="term" value="F:metal ion binding"/>
    <property type="evidence" value="ECO:0007669"/>
    <property type="project" value="UniProtKB-KW"/>
</dbReference>
<dbReference type="GO" id="GO:0005975">
    <property type="term" value="P:carbohydrate metabolic process"/>
    <property type="evidence" value="ECO:0007669"/>
    <property type="project" value="InterPro"/>
</dbReference>
<dbReference type="OrthoDB" id="9812065at2"/>
<dbReference type="CDD" id="cd10917">
    <property type="entry name" value="CE4_NodB_like_6s_7s"/>
    <property type="match status" value="1"/>
</dbReference>
<evidence type="ECO:0000256" key="1">
    <source>
        <dbReference type="ARBA" id="ARBA00022723"/>
    </source>
</evidence>
<dbReference type="RefSeq" id="WP_097554948.1">
    <property type="nucleotide sequence ID" value="NZ_PCMW01000141.1"/>
</dbReference>
<dbReference type="InterPro" id="IPR011330">
    <property type="entry name" value="Glyco_hydro/deAcase_b/a-brl"/>
</dbReference>
<dbReference type="GO" id="GO:0016810">
    <property type="term" value="F:hydrolase activity, acting on carbon-nitrogen (but not peptide) bonds"/>
    <property type="evidence" value="ECO:0007669"/>
    <property type="project" value="InterPro"/>
</dbReference>
<protein>
    <submittedName>
        <fullName evidence="4">Polysaccharide deacetylase family protein</fullName>
    </submittedName>
</protein>
<dbReference type="EMBL" id="PCMW01000141">
    <property type="protein sequence ID" value="PDS21842.1"/>
    <property type="molecule type" value="Genomic_DNA"/>
</dbReference>
<dbReference type="PANTHER" id="PTHR10587:SF133">
    <property type="entry name" value="CHITIN DEACETYLASE 1-RELATED"/>
    <property type="match status" value="1"/>
</dbReference>
<gene>
    <name evidence="4" type="ORF">B0A77_14885</name>
</gene>
<organism evidence="4 5">
    <name type="scientific">Flavobacterium branchiophilum</name>
    <dbReference type="NCBI Taxonomy" id="55197"/>
    <lineage>
        <taxon>Bacteria</taxon>
        <taxon>Pseudomonadati</taxon>
        <taxon>Bacteroidota</taxon>
        <taxon>Flavobacteriia</taxon>
        <taxon>Flavobacteriales</taxon>
        <taxon>Flavobacteriaceae</taxon>
        <taxon>Flavobacterium</taxon>
    </lineage>
</organism>
<name>A0A2H3K8B1_9FLAO</name>
<evidence type="ECO:0000256" key="2">
    <source>
        <dbReference type="ARBA" id="ARBA00022801"/>
    </source>
</evidence>